<accession>A0A915I5L6</accession>
<name>A0A915I5L6_ROMCU</name>
<evidence type="ECO:0000313" key="2">
    <source>
        <dbReference type="WBParaSite" id="nRc.2.0.1.t09145-RA"/>
    </source>
</evidence>
<protein>
    <submittedName>
        <fullName evidence="2">Uncharacterized protein</fullName>
    </submittedName>
</protein>
<dbReference type="Proteomes" id="UP000887565">
    <property type="component" value="Unplaced"/>
</dbReference>
<proteinExistence type="predicted"/>
<sequence>MIAPSEKAVVDLGSLYSSVVGDQVRWPSLKEGISHSEVVCLHPVQDATAVIVAVPETMATMVLVTAIPCRSDMPVEIAYYG</sequence>
<organism evidence="1 2">
    <name type="scientific">Romanomermis culicivorax</name>
    <name type="common">Nematode worm</name>
    <dbReference type="NCBI Taxonomy" id="13658"/>
    <lineage>
        <taxon>Eukaryota</taxon>
        <taxon>Metazoa</taxon>
        <taxon>Ecdysozoa</taxon>
        <taxon>Nematoda</taxon>
        <taxon>Enoplea</taxon>
        <taxon>Dorylaimia</taxon>
        <taxon>Mermithida</taxon>
        <taxon>Mermithoidea</taxon>
        <taxon>Mermithidae</taxon>
        <taxon>Romanomermis</taxon>
    </lineage>
</organism>
<dbReference type="AlphaFoldDB" id="A0A915I5L6"/>
<keyword evidence="1" id="KW-1185">Reference proteome</keyword>
<reference evidence="2" key="1">
    <citation type="submission" date="2022-11" db="UniProtKB">
        <authorList>
            <consortium name="WormBaseParasite"/>
        </authorList>
    </citation>
    <scope>IDENTIFICATION</scope>
</reference>
<dbReference type="WBParaSite" id="nRc.2.0.1.t09145-RA">
    <property type="protein sequence ID" value="nRc.2.0.1.t09145-RA"/>
    <property type="gene ID" value="nRc.2.0.1.g09145"/>
</dbReference>
<evidence type="ECO:0000313" key="1">
    <source>
        <dbReference type="Proteomes" id="UP000887565"/>
    </source>
</evidence>